<name>A0A8G1EAG8_9RHOB</name>
<feature type="signal peptide" evidence="1">
    <location>
        <begin position="1"/>
        <end position="19"/>
    </location>
</feature>
<reference evidence="2" key="1">
    <citation type="submission" date="2021-02" db="EMBL/GenBank/DDBJ databases">
        <title>Rhodobacter shimadae sp. nov., an aerobic anoxygenic phototrophic bacterium isolated from a hot spring.</title>
        <authorList>
            <person name="Muramatsu S."/>
            <person name="Haruta S."/>
            <person name="Hirose S."/>
            <person name="Hanada S."/>
        </authorList>
    </citation>
    <scope>NUCLEOTIDE SEQUENCE</scope>
    <source>
        <strain evidence="2">N10</strain>
    </source>
</reference>
<dbReference type="Pfam" id="PF06707">
    <property type="entry name" value="DUF1194"/>
    <property type="match status" value="1"/>
</dbReference>
<sequence>MRCLSALFLLLGAAAPAAASECRIALALAMDVSRSVDGRDYRVQAEGLADALTDPAVRRAFLSGDAPVAFAVYEWSGVADQAMVEDWVIVQDEAGLDALATRMRALTRPTERHLTALGAALDYGLDLMRRAPDCRRLVLDVSGDGQNNEGPPPARSYARADWTGITVNGLAIGEHESLLPQYFSRELLRGPGAFVEVAPRQSDFPAAIRRKLIRELTDQVAEDVRPGRLPG</sequence>
<gene>
    <name evidence="2" type="ORF">JO391_11015</name>
</gene>
<dbReference type="SUPFAM" id="SSF53300">
    <property type="entry name" value="vWA-like"/>
    <property type="match status" value="1"/>
</dbReference>
<dbReference type="AlphaFoldDB" id="A0A8G1EAG8"/>
<evidence type="ECO:0000313" key="3">
    <source>
        <dbReference type="Proteomes" id="UP000826300"/>
    </source>
</evidence>
<feature type="chain" id="PRO_5034583740" evidence="1">
    <location>
        <begin position="20"/>
        <end position="231"/>
    </location>
</feature>
<keyword evidence="3" id="KW-1185">Reference proteome</keyword>
<dbReference type="RefSeq" id="WP_220660546.1">
    <property type="nucleotide sequence ID" value="NZ_CP069370.1"/>
</dbReference>
<dbReference type="InterPro" id="IPR036465">
    <property type="entry name" value="vWFA_dom_sf"/>
</dbReference>
<dbReference type="CDD" id="cd00198">
    <property type="entry name" value="vWFA"/>
    <property type="match status" value="1"/>
</dbReference>
<evidence type="ECO:0000256" key="1">
    <source>
        <dbReference type="SAM" id="SignalP"/>
    </source>
</evidence>
<evidence type="ECO:0000313" key="2">
    <source>
        <dbReference type="EMBL" id="QYZ68322.1"/>
    </source>
</evidence>
<accession>A0A8G1EAG8</accession>
<keyword evidence="1" id="KW-0732">Signal</keyword>
<organism evidence="2 3">
    <name type="scientific">Neotabrizicola shimadae</name>
    <dbReference type="NCBI Taxonomy" id="2807096"/>
    <lineage>
        <taxon>Bacteria</taxon>
        <taxon>Pseudomonadati</taxon>
        <taxon>Pseudomonadota</taxon>
        <taxon>Alphaproteobacteria</taxon>
        <taxon>Rhodobacterales</taxon>
        <taxon>Paracoccaceae</taxon>
        <taxon>Neotabrizicola</taxon>
    </lineage>
</organism>
<dbReference type="Gene3D" id="3.40.50.410">
    <property type="entry name" value="von Willebrand factor, type A domain"/>
    <property type="match status" value="1"/>
</dbReference>
<dbReference type="EMBL" id="CP069370">
    <property type="protein sequence ID" value="QYZ68322.1"/>
    <property type="molecule type" value="Genomic_DNA"/>
</dbReference>
<dbReference type="Proteomes" id="UP000826300">
    <property type="component" value="Chromosome"/>
</dbReference>
<dbReference type="InterPro" id="IPR010607">
    <property type="entry name" value="DUF1194"/>
</dbReference>
<proteinExistence type="predicted"/>
<dbReference type="KEGG" id="nsm:JO391_11015"/>
<protein>
    <submittedName>
        <fullName evidence="2">DUF1194 domain-containing protein</fullName>
    </submittedName>
</protein>